<accession>A0A147KJT3</accession>
<name>A0A147KJT3_THECS</name>
<dbReference type="RefSeq" id="WP_068752964.1">
    <property type="nucleotide sequence ID" value="NZ_KQ950180.1"/>
</dbReference>
<keyword evidence="1" id="KW-0812">Transmembrane</keyword>
<organism evidence="2 3">
    <name type="scientific">Thermobifida cellulosilytica TB100</name>
    <dbReference type="NCBI Taxonomy" id="665004"/>
    <lineage>
        <taxon>Bacteria</taxon>
        <taxon>Bacillati</taxon>
        <taxon>Actinomycetota</taxon>
        <taxon>Actinomycetes</taxon>
        <taxon>Streptosporangiales</taxon>
        <taxon>Nocardiopsidaceae</taxon>
        <taxon>Thermobifida</taxon>
    </lineage>
</organism>
<feature type="transmembrane region" description="Helical" evidence="1">
    <location>
        <begin position="125"/>
        <end position="143"/>
    </location>
</feature>
<evidence type="ECO:0000313" key="3">
    <source>
        <dbReference type="Proteomes" id="UP000074382"/>
    </source>
</evidence>
<dbReference type="PATRIC" id="fig|665004.4.peg.109"/>
<dbReference type="OrthoDB" id="6165073at2"/>
<dbReference type="AlphaFoldDB" id="A0A147KJT3"/>
<reference evidence="3" key="1">
    <citation type="journal article" date="2017" name="Acta Aliment.">
        <title>Plant polysaccharide degrading enzyme system of Thermpbifida cellulosilytica TB100 revealed by de novo genome project data.</title>
        <authorList>
            <person name="Toth A."/>
            <person name="Baka E."/>
            <person name="Luzics S."/>
            <person name="Bata-Vidacs I."/>
            <person name="Nagy I."/>
            <person name="Balint B."/>
            <person name="Herceg R."/>
            <person name="Olasz F."/>
            <person name="Wilk T."/>
            <person name="Nagy T."/>
            <person name="Kriszt B."/>
            <person name="Nagy I."/>
            <person name="Kukolya J."/>
        </authorList>
    </citation>
    <scope>NUCLEOTIDE SEQUENCE [LARGE SCALE GENOMIC DNA]</scope>
    <source>
        <strain evidence="3">TB100</strain>
    </source>
</reference>
<keyword evidence="3" id="KW-1185">Reference proteome</keyword>
<proteinExistence type="predicted"/>
<dbReference type="EMBL" id="LGEM01000023">
    <property type="protein sequence ID" value="KUP97556.1"/>
    <property type="molecule type" value="Genomic_DNA"/>
</dbReference>
<protein>
    <recommendedName>
        <fullName evidence="4">DUF1440 domain-containing protein</fullName>
    </recommendedName>
</protein>
<gene>
    <name evidence="2" type="ORF">AC529_06295</name>
</gene>
<dbReference type="STRING" id="665004.AC529_06295"/>
<comment type="caution">
    <text evidence="2">The sequence shown here is derived from an EMBL/GenBank/DDBJ whole genome shotgun (WGS) entry which is preliminary data.</text>
</comment>
<keyword evidence="1" id="KW-0472">Membrane</keyword>
<evidence type="ECO:0000313" key="2">
    <source>
        <dbReference type="EMBL" id="KUP97556.1"/>
    </source>
</evidence>
<evidence type="ECO:0008006" key="4">
    <source>
        <dbReference type="Google" id="ProtNLM"/>
    </source>
</evidence>
<feature type="transmembrane region" description="Helical" evidence="1">
    <location>
        <begin position="89"/>
        <end position="105"/>
    </location>
</feature>
<evidence type="ECO:0000256" key="1">
    <source>
        <dbReference type="SAM" id="Phobius"/>
    </source>
</evidence>
<dbReference type="Proteomes" id="UP000074382">
    <property type="component" value="Unassembled WGS sequence"/>
</dbReference>
<keyword evidence="1" id="KW-1133">Transmembrane helix</keyword>
<sequence length="160" mass="16140">MGVVAAAAQGAAAGAAATAAMTGVMAAARKQGGVGRLPPKLLTRRFLPGGGEHTPRPGENLATTAAHWGFGSAAGAVFGLLTGGRRPRVALGLAYGAAVWLVSYEGWVPKLTVQPPAHRDAPGRAATMAAAHLVYGGVLAAVLRRMRRDVCPRGGRSAAQ</sequence>